<evidence type="ECO:0000256" key="3">
    <source>
        <dbReference type="ARBA" id="ARBA00022490"/>
    </source>
</evidence>
<comment type="subcellular location">
    <subcellularLocation>
        <location evidence="2">Cytoplasm</location>
    </subcellularLocation>
    <subcellularLocation>
        <location evidence="1">Endomembrane system</location>
    </subcellularLocation>
</comment>
<organism evidence="10 11">
    <name type="scientific">Acipenser ruthenus</name>
    <name type="common">Sterlet sturgeon</name>
    <dbReference type="NCBI Taxonomy" id="7906"/>
    <lineage>
        <taxon>Eukaryota</taxon>
        <taxon>Metazoa</taxon>
        <taxon>Chordata</taxon>
        <taxon>Craniata</taxon>
        <taxon>Vertebrata</taxon>
        <taxon>Euteleostomi</taxon>
        <taxon>Actinopterygii</taxon>
        <taxon>Chondrostei</taxon>
        <taxon>Acipenseriformes</taxon>
        <taxon>Acipenseridae</taxon>
        <taxon>Acipenser</taxon>
    </lineage>
</organism>
<proteinExistence type="predicted"/>
<keyword evidence="3" id="KW-0963">Cytoplasm</keyword>
<evidence type="ECO:0000313" key="10">
    <source>
        <dbReference type="EMBL" id="RXM28393.1"/>
    </source>
</evidence>
<keyword evidence="4" id="KW-0479">Metal-binding</keyword>
<evidence type="ECO:0000313" key="11">
    <source>
        <dbReference type="Proteomes" id="UP000289886"/>
    </source>
</evidence>
<dbReference type="EMBL" id="SCEB01215655">
    <property type="protein sequence ID" value="RXM28393.1"/>
    <property type="molecule type" value="Genomic_DNA"/>
</dbReference>
<evidence type="ECO:0000256" key="7">
    <source>
        <dbReference type="ARBA" id="ARBA00023136"/>
    </source>
</evidence>
<dbReference type="InterPro" id="IPR002048">
    <property type="entry name" value="EF_hand_dom"/>
</dbReference>
<dbReference type="SUPFAM" id="SSF47473">
    <property type="entry name" value="EF-hand"/>
    <property type="match status" value="1"/>
</dbReference>
<evidence type="ECO:0000256" key="8">
    <source>
        <dbReference type="SAM" id="MobiDB-lite"/>
    </source>
</evidence>
<keyword evidence="5" id="KW-0677">Repeat</keyword>
<dbReference type="Proteomes" id="UP000289886">
    <property type="component" value="Unassembled WGS sequence"/>
</dbReference>
<evidence type="ECO:0000256" key="1">
    <source>
        <dbReference type="ARBA" id="ARBA00004308"/>
    </source>
</evidence>
<gene>
    <name evidence="10" type="ORF">EOD39_2610</name>
</gene>
<dbReference type="PROSITE" id="PS50222">
    <property type="entry name" value="EF_HAND_2"/>
    <property type="match status" value="1"/>
</dbReference>
<keyword evidence="11" id="KW-1185">Reference proteome</keyword>
<evidence type="ECO:0000256" key="4">
    <source>
        <dbReference type="ARBA" id="ARBA00022723"/>
    </source>
</evidence>
<dbReference type="Pfam" id="PF13202">
    <property type="entry name" value="EF-hand_5"/>
    <property type="match status" value="1"/>
</dbReference>
<dbReference type="Gene3D" id="6.10.140.900">
    <property type="match status" value="1"/>
</dbReference>
<evidence type="ECO:0000256" key="5">
    <source>
        <dbReference type="ARBA" id="ARBA00022737"/>
    </source>
</evidence>
<dbReference type="PANTHER" id="PTHR46735">
    <property type="entry name" value="CALPAIN, SMALL SUBUNIT 1 A-RELATED"/>
    <property type="match status" value="1"/>
</dbReference>
<keyword evidence="6" id="KW-0106">Calcium</keyword>
<feature type="region of interest" description="Disordered" evidence="8">
    <location>
        <begin position="265"/>
        <end position="302"/>
    </location>
</feature>
<feature type="region of interest" description="Disordered" evidence="8">
    <location>
        <begin position="507"/>
        <end position="527"/>
    </location>
</feature>
<dbReference type="AlphaFoldDB" id="A0A444TZN3"/>
<evidence type="ECO:0000259" key="9">
    <source>
        <dbReference type="PROSITE" id="PS50222"/>
    </source>
</evidence>
<dbReference type="SMART" id="SM00054">
    <property type="entry name" value="EFh"/>
    <property type="match status" value="2"/>
</dbReference>
<dbReference type="InterPro" id="IPR011992">
    <property type="entry name" value="EF-hand-dom_pair"/>
</dbReference>
<dbReference type="PANTHER" id="PTHR46735:SF7">
    <property type="entry name" value="SORCIN"/>
    <property type="match status" value="1"/>
</dbReference>
<dbReference type="PROSITE" id="PS00018">
    <property type="entry name" value="EF_HAND_1"/>
    <property type="match status" value="1"/>
</dbReference>
<dbReference type="InterPro" id="IPR018247">
    <property type="entry name" value="EF_Hand_1_Ca_BS"/>
</dbReference>
<name>A0A444TZN3_ACIRT</name>
<protein>
    <submittedName>
        <fullName evidence="10">Sorcin</fullName>
    </submittedName>
</protein>
<dbReference type="Pfam" id="PF13833">
    <property type="entry name" value="EF-hand_8"/>
    <property type="match status" value="1"/>
</dbReference>
<evidence type="ECO:0000256" key="6">
    <source>
        <dbReference type="ARBA" id="ARBA00022837"/>
    </source>
</evidence>
<comment type="caution">
    <text evidence="10">The sequence shown here is derived from an EMBL/GenBank/DDBJ whole genome shotgun (WGS) entry which is preliminary data.</text>
</comment>
<feature type="region of interest" description="Disordered" evidence="8">
    <location>
        <begin position="563"/>
        <end position="593"/>
    </location>
</feature>
<reference evidence="10 11" key="1">
    <citation type="submission" date="2019-01" db="EMBL/GenBank/DDBJ databases">
        <title>Draft Genome and Complete Hox-Cluster Characterization of the Sterlet Sturgeon (Acipenser ruthenus).</title>
        <authorList>
            <person name="Wei Q."/>
        </authorList>
    </citation>
    <scope>NUCLEOTIDE SEQUENCE [LARGE SCALE GENOMIC DNA]</scope>
    <source>
        <strain evidence="10">WHYD16114868_AA</strain>
        <tissue evidence="10">Blood</tissue>
    </source>
</reference>
<dbReference type="GO" id="GO:0012505">
    <property type="term" value="C:endomembrane system"/>
    <property type="evidence" value="ECO:0007669"/>
    <property type="project" value="UniProtKB-SubCell"/>
</dbReference>
<dbReference type="Gene3D" id="1.10.238.10">
    <property type="entry name" value="EF-hand"/>
    <property type="match status" value="1"/>
</dbReference>
<accession>A0A444TZN3</accession>
<evidence type="ECO:0000256" key="2">
    <source>
        <dbReference type="ARBA" id="ARBA00004496"/>
    </source>
</evidence>
<feature type="compositionally biased region" description="Basic and acidic residues" evidence="8">
    <location>
        <begin position="265"/>
        <end position="291"/>
    </location>
</feature>
<keyword evidence="7" id="KW-0472">Membrane</keyword>
<dbReference type="GO" id="GO:0005737">
    <property type="term" value="C:cytoplasm"/>
    <property type="evidence" value="ECO:0007669"/>
    <property type="project" value="UniProtKB-SubCell"/>
</dbReference>
<dbReference type="GO" id="GO:0005509">
    <property type="term" value="F:calcium ion binding"/>
    <property type="evidence" value="ECO:0007669"/>
    <property type="project" value="InterPro"/>
</dbReference>
<feature type="domain" description="EF-hand" evidence="9">
    <location>
        <begin position="102"/>
        <end position="137"/>
    </location>
</feature>
<sequence length="645" mass="70833">MSYPGYPGAPAGYGGGYGGAPGAPGYAGFPGQAQDPLYPYFSAVAGQDGQIDADELQRCLTQSNISGSYKPFNIETCRLMISMLDRDCSCKMGFNEFKELWAVLSAWKQHFMTMDKDRSGTVDPEEMRQSIASMGYSINPSALVVILKRYSTHGMIAFDDYVACCIKLRTLTGTFFIFVFIDFLSFLPNAFRRRDQSQRGVASFAYDDCLWCYTTNACLDYPVRNILPPSKLCRLSDARWGVCWGYKPLTAFLLCSPDRDEERMARRREERMQRSDERKSERKTKHDEIRKKYGTKKTKKTLAEKGTIQPLASTSKGAIVSAEPPLWHPAPNEEPPSPRTLRAIREAMQEEESASTATAPPSPRTVQAIQAAMESCSDEDVEVVDTKMALRQEAVLGSGGLLRQDIVLYSGDTSESRLLTQDAVLGSGGLSPRTLCAVQAALKDDSKEKTVKHSENNQQGVRKTILINSSDDEGTMEVICERNQASRATVAVQSTPAKEGRSLEVVHLEDSSLGSEKTDGNLEGDDHSQAADLELGKRVADKLLGNEKVSEISVLPHLAASNRKGAGSPTCTVSSEAGETPVYSSAKEETSKNTKQDVTLEDFSVIGTEMLQRGNEESDSEGNGLDLVIIVWMFIDPFAFPCTDN</sequence>